<dbReference type="AlphaFoldDB" id="A0AAE0GAX4"/>
<dbReference type="Proteomes" id="UP001190700">
    <property type="component" value="Unassembled WGS sequence"/>
</dbReference>
<comment type="caution">
    <text evidence="2">The sequence shown here is derived from an EMBL/GenBank/DDBJ whole genome shotgun (WGS) entry which is preliminary data.</text>
</comment>
<feature type="compositionally biased region" description="Low complexity" evidence="1">
    <location>
        <begin position="113"/>
        <end position="146"/>
    </location>
</feature>
<name>A0AAE0GAX4_9CHLO</name>
<feature type="region of interest" description="Disordered" evidence="1">
    <location>
        <begin position="109"/>
        <end position="200"/>
    </location>
</feature>
<dbReference type="Gene3D" id="3.90.640.70">
    <property type="match status" value="1"/>
</dbReference>
<dbReference type="Pfam" id="PF10564">
    <property type="entry name" value="MAR_sialic_bdg"/>
    <property type="match status" value="1"/>
</dbReference>
<reference evidence="2 3" key="1">
    <citation type="journal article" date="2015" name="Genome Biol. Evol.">
        <title>Comparative Genomics of a Bacterivorous Green Alga Reveals Evolutionary Causalities and Consequences of Phago-Mixotrophic Mode of Nutrition.</title>
        <authorList>
            <person name="Burns J.A."/>
            <person name="Paasch A."/>
            <person name="Narechania A."/>
            <person name="Kim E."/>
        </authorList>
    </citation>
    <scope>NUCLEOTIDE SEQUENCE [LARGE SCALE GENOMIC DNA]</scope>
    <source>
        <strain evidence="2 3">PLY_AMNH</strain>
    </source>
</reference>
<protein>
    <submittedName>
        <fullName evidence="2">Uncharacterized protein</fullName>
    </submittedName>
</protein>
<evidence type="ECO:0000313" key="3">
    <source>
        <dbReference type="Proteomes" id="UP001190700"/>
    </source>
</evidence>
<dbReference type="EMBL" id="LGRX02007635">
    <property type="protein sequence ID" value="KAK3274590.1"/>
    <property type="molecule type" value="Genomic_DNA"/>
</dbReference>
<accession>A0AAE0GAX4</accession>
<proteinExistence type="predicted"/>
<organism evidence="2 3">
    <name type="scientific">Cymbomonas tetramitiformis</name>
    <dbReference type="NCBI Taxonomy" id="36881"/>
    <lineage>
        <taxon>Eukaryota</taxon>
        <taxon>Viridiplantae</taxon>
        <taxon>Chlorophyta</taxon>
        <taxon>Pyramimonadophyceae</taxon>
        <taxon>Pyramimonadales</taxon>
        <taxon>Pyramimonadaceae</taxon>
        <taxon>Cymbomonas</taxon>
    </lineage>
</organism>
<evidence type="ECO:0000256" key="1">
    <source>
        <dbReference type="SAM" id="MobiDB-lite"/>
    </source>
</evidence>
<gene>
    <name evidence="2" type="ORF">CYMTET_17235</name>
</gene>
<evidence type="ECO:0000313" key="2">
    <source>
        <dbReference type="EMBL" id="KAK3274590.1"/>
    </source>
</evidence>
<keyword evidence="3" id="KW-1185">Reference proteome</keyword>
<feature type="compositionally biased region" description="Low complexity" evidence="1">
    <location>
        <begin position="153"/>
        <end position="169"/>
    </location>
</feature>
<feature type="compositionally biased region" description="Polar residues" evidence="1">
    <location>
        <begin position="172"/>
        <end position="193"/>
    </location>
</feature>
<dbReference type="InterPro" id="IPR019562">
    <property type="entry name" value="Micronemal-adhesive-rpt_sia-bd"/>
</dbReference>
<sequence length="200" mass="21765">MRPVKWRQVPLRLVHPKWCLGLQGVLDTYCDDLFKGHIARFDTGNAQQTTNQWRCYRTTASSFRWTENSQCVDNCGVFTACSGGPYNGVSEDHASMHTQLTDLIASESSKYCTSPPTNSPTTDTPTSSPMTSSPTSDHPTSVHPTSVHPTTASPTTVHPTSVHPTSVHPTSEHPTSAQPTTVHPTSAYPTSDHPTSDHPI</sequence>